<accession>A0A8S5SLD7</accession>
<dbReference type="EMBL" id="BK032618">
    <property type="protein sequence ID" value="DAF51627.1"/>
    <property type="molecule type" value="Genomic_DNA"/>
</dbReference>
<name>A0A8S5SLD7_9VIRU</name>
<proteinExistence type="predicted"/>
<organism evidence="1">
    <name type="scientific">Phage sp. ctgh419</name>
    <dbReference type="NCBI Taxonomy" id="2828009"/>
    <lineage>
        <taxon>Viruses</taxon>
    </lineage>
</organism>
<reference evidence="1" key="1">
    <citation type="journal article" date="2021" name="Proc. Natl. Acad. Sci. U.S.A.">
        <title>A Catalog of Tens of Thousands of Viruses from Human Metagenomes Reveals Hidden Associations with Chronic Diseases.</title>
        <authorList>
            <person name="Tisza M.J."/>
            <person name="Buck C.B."/>
        </authorList>
    </citation>
    <scope>NUCLEOTIDE SEQUENCE</scope>
    <source>
        <strain evidence="1">Ctgh419</strain>
    </source>
</reference>
<protein>
    <submittedName>
        <fullName evidence="1">Uncharacterized protein</fullName>
    </submittedName>
</protein>
<sequence length="31" mass="3687">MKSDVALVNTRCEGNFDTVKRRIYVWITSRK</sequence>
<evidence type="ECO:0000313" key="1">
    <source>
        <dbReference type="EMBL" id="DAF51627.1"/>
    </source>
</evidence>